<evidence type="ECO:0000256" key="1">
    <source>
        <dbReference type="SAM" id="SignalP"/>
    </source>
</evidence>
<accession>S9W4R0</accession>
<dbReference type="RefSeq" id="XP_013021944.1">
    <property type="nucleotide sequence ID" value="XM_013166490.1"/>
</dbReference>
<dbReference type="Proteomes" id="UP000015464">
    <property type="component" value="Unassembled WGS sequence"/>
</dbReference>
<dbReference type="HOGENOM" id="CLU_1054329_0_0_1"/>
<name>S9W4R0_SCHCR</name>
<keyword evidence="3" id="KW-1185">Reference proteome</keyword>
<sequence length="264" mass="30085">MKYILTILLSLILTAKCAHSAEIYLRRGFDNSTLWRTVERCISLNFDGKVIVDRASKTHHDRLIVWGDCGNNVDYDFDQSTSDAILQCIYSSFPNATIDIRSHNGFAVGGSRYTDHDVEDFYNYFGRGYPIDYDPDYSSEGCEDSGNSQNSQAGDHNETVLQDELFGISNNQGYPDSRGKPKQYRNKLTVACKIDMMTWPHHQCRSRSPDGSKLEKGRKVKAETNDVTDVEDRTGSFWIQCRPQDGWPNPDKGSKVLWQVTWLN</sequence>
<proteinExistence type="predicted"/>
<evidence type="ECO:0000313" key="3">
    <source>
        <dbReference type="Proteomes" id="UP000015464"/>
    </source>
</evidence>
<protein>
    <submittedName>
        <fullName evidence="2">Uncharacterized protein</fullName>
    </submittedName>
</protein>
<keyword evidence="1" id="KW-0732">Signal</keyword>
<dbReference type="EMBL" id="KE546988">
    <property type="protein sequence ID" value="EPY53509.1"/>
    <property type="molecule type" value="Genomic_DNA"/>
</dbReference>
<dbReference type="GeneID" id="25038804"/>
<feature type="signal peptide" evidence="1">
    <location>
        <begin position="1"/>
        <end position="20"/>
    </location>
</feature>
<dbReference type="OrthoDB" id="4069360at2759"/>
<organism evidence="2 3">
    <name type="scientific">Schizosaccharomyces cryophilus (strain OY26 / ATCC MYA-4695 / CBS 11777 / NBRC 106824 / NRRL Y48691)</name>
    <name type="common">Fission yeast</name>
    <dbReference type="NCBI Taxonomy" id="653667"/>
    <lineage>
        <taxon>Eukaryota</taxon>
        <taxon>Fungi</taxon>
        <taxon>Dikarya</taxon>
        <taxon>Ascomycota</taxon>
        <taxon>Taphrinomycotina</taxon>
        <taxon>Schizosaccharomycetes</taxon>
        <taxon>Schizosaccharomycetales</taxon>
        <taxon>Schizosaccharomycetaceae</taxon>
        <taxon>Schizosaccharomyces</taxon>
    </lineage>
</organism>
<dbReference type="AlphaFoldDB" id="S9W4R0"/>
<evidence type="ECO:0000313" key="2">
    <source>
        <dbReference type="EMBL" id="EPY53509.1"/>
    </source>
</evidence>
<gene>
    <name evidence="2" type="ORF">SPOG_04491</name>
</gene>
<reference evidence="2 3" key="1">
    <citation type="journal article" date="2011" name="Science">
        <title>Comparative functional genomics of the fission yeasts.</title>
        <authorList>
            <person name="Rhind N."/>
            <person name="Chen Z."/>
            <person name="Yassour M."/>
            <person name="Thompson D.A."/>
            <person name="Haas B.J."/>
            <person name="Habib N."/>
            <person name="Wapinski I."/>
            <person name="Roy S."/>
            <person name="Lin M.F."/>
            <person name="Heiman D.I."/>
            <person name="Young S.K."/>
            <person name="Furuya K."/>
            <person name="Guo Y."/>
            <person name="Pidoux A."/>
            <person name="Chen H.M."/>
            <person name="Robbertse B."/>
            <person name="Goldberg J.M."/>
            <person name="Aoki K."/>
            <person name="Bayne E.H."/>
            <person name="Berlin A.M."/>
            <person name="Desjardins C.A."/>
            <person name="Dobbs E."/>
            <person name="Dukaj L."/>
            <person name="Fan L."/>
            <person name="FitzGerald M.G."/>
            <person name="French C."/>
            <person name="Gujja S."/>
            <person name="Hansen K."/>
            <person name="Keifenheim D."/>
            <person name="Levin J.Z."/>
            <person name="Mosher R.A."/>
            <person name="Mueller C.A."/>
            <person name="Pfiffner J."/>
            <person name="Priest M."/>
            <person name="Russ C."/>
            <person name="Smialowska A."/>
            <person name="Swoboda P."/>
            <person name="Sykes S.M."/>
            <person name="Vaughn M."/>
            <person name="Vengrova S."/>
            <person name="Yoder R."/>
            <person name="Zeng Q."/>
            <person name="Allshire R."/>
            <person name="Baulcombe D."/>
            <person name="Birren B.W."/>
            <person name="Brown W."/>
            <person name="Ekwall K."/>
            <person name="Kellis M."/>
            <person name="Leatherwood J."/>
            <person name="Levin H."/>
            <person name="Margalit H."/>
            <person name="Martienssen R."/>
            <person name="Nieduszynski C.A."/>
            <person name="Spatafora J.W."/>
            <person name="Friedman N."/>
            <person name="Dalgaard J.Z."/>
            <person name="Baumann P."/>
            <person name="Niki H."/>
            <person name="Regev A."/>
            <person name="Nusbaum C."/>
        </authorList>
    </citation>
    <scope>NUCLEOTIDE SEQUENCE [LARGE SCALE GENOMIC DNA]</scope>
    <source>
        <strain evidence="3">OY26 / ATCC MYA-4695 / CBS 11777 / NBRC 106824 / NRRL Y48691</strain>
    </source>
</reference>
<feature type="chain" id="PRO_5004572351" evidence="1">
    <location>
        <begin position="21"/>
        <end position="264"/>
    </location>
</feature>